<gene>
    <name evidence="3" type="ORF">KLDO_g4554</name>
</gene>
<dbReference type="OrthoDB" id="2215036at2759"/>
<name>A0A0A8LDB5_9SACH</name>
<dbReference type="GO" id="GO:0051170">
    <property type="term" value="P:import into nucleus"/>
    <property type="evidence" value="ECO:0007669"/>
    <property type="project" value="UniProtKB-ARBA"/>
</dbReference>
<accession>A0A0A8LDB5</accession>
<dbReference type="GO" id="GO:0003723">
    <property type="term" value="F:RNA binding"/>
    <property type="evidence" value="ECO:0007669"/>
    <property type="project" value="TreeGrafter"/>
</dbReference>
<feature type="domain" description="Importin N-terminal" evidence="2">
    <location>
        <begin position="29"/>
        <end position="96"/>
    </location>
</feature>
<dbReference type="InterPro" id="IPR011989">
    <property type="entry name" value="ARM-like"/>
</dbReference>
<dbReference type="GO" id="GO:0005737">
    <property type="term" value="C:cytoplasm"/>
    <property type="evidence" value="ECO:0007669"/>
    <property type="project" value="TreeGrafter"/>
</dbReference>
<dbReference type="PANTHER" id="PTHR11223">
    <property type="entry name" value="EXPORTIN 1/5"/>
    <property type="match status" value="1"/>
</dbReference>
<dbReference type="EMBL" id="CCBQ010000047">
    <property type="protein sequence ID" value="CDO96348.1"/>
    <property type="molecule type" value="Genomic_DNA"/>
</dbReference>
<evidence type="ECO:0000313" key="3">
    <source>
        <dbReference type="EMBL" id="CDO96348.1"/>
    </source>
</evidence>
<dbReference type="GO" id="GO:0042565">
    <property type="term" value="C:RNA nuclear export complex"/>
    <property type="evidence" value="ECO:0007669"/>
    <property type="project" value="TreeGrafter"/>
</dbReference>
<dbReference type="InterPro" id="IPR045065">
    <property type="entry name" value="XPO1/5"/>
</dbReference>
<dbReference type="GO" id="GO:0005634">
    <property type="term" value="C:nucleus"/>
    <property type="evidence" value="ECO:0007669"/>
    <property type="project" value="TreeGrafter"/>
</dbReference>
<dbReference type="SUPFAM" id="SSF48371">
    <property type="entry name" value="ARM repeat"/>
    <property type="match status" value="1"/>
</dbReference>
<dbReference type="GO" id="GO:0006611">
    <property type="term" value="P:protein export from nucleus"/>
    <property type="evidence" value="ECO:0007669"/>
    <property type="project" value="InterPro"/>
</dbReference>
<dbReference type="InterPro" id="IPR001494">
    <property type="entry name" value="Importin-beta_N"/>
</dbReference>
<dbReference type="Proteomes" id="UP000031516">
    <property type="component" value="Unassembled WGS sequence"/>
</dbReference>
<dbReference type="Pfam" id="PF19273">
    <property type="entry name" value="Exportin-5"/>
    <property type="match status" value="1"/>
</dbReference>
<proteinExistence type="inferred from homology"/>
<dbReference type="InterPro" id="IPR045478">
    <property type="entry name" value="Exportin-5_C"/>
</dbReference>
<sequence>MDSSGASQVVAALEVIYDPKSNNAKRLEAQKFLDEVKEREESPFWGYEIALNNPQNSILKHFGLGLLVNALKKNWSGYDEEKRMALRKWIVELNYRVQPTDPRYIREKLAFLWVEVAKRVWGEALKVEEPTEQQLAESWVDMDRCMTELWQMNEASRELALIIFRTLFEDTFLLEDVAVLKRLPVIQPLCTMIVCPMDVFSVKYKYSGKWEMFKSNPQGWFALFTIELRAALEVDNAQYIVRLLETLKSCLNWPLSDVIISNDIFSALLGCLTKNIPKAQSIALDSIHILLTRPYSNTDHYNLVVNRVFGTMSLMSDVYSQLFFDPTEGIDEAKYPIMKKFVDMITCLYTCVLKISDQENIETYMKLVLKTTYNPSLIVSGLSLDLWCACLRNDEFLPILEKLVIPDLLEFAGNALIYYEQIEDHVSKNFIEVDFQSTSEYENYCSSYRKRIRDIIRLISCVQFDFAYDWLCERLNKYFGSSFGQQVLSSTYLDHKSEPYLSALTQFMIVECFINGCIRWKIWHTDELTFKQRLDAILAKVEMLSNQLLALNLREPLLLKKQVQNFALFLTILKDNVLFTLLEKIITTATLEYPEIDMNEKSEQSDAVRDLRYACGIELNRMALLMPASLQPIYPDLENVVAGILPKLSSHETISFKSFLLTIVLKSNLENKQEKFAQLVDPEFAAWSDKGTVVGLTDLPWFLERLGIVKIAEYFQRRSIDENSDLLSIQMDEDGKKLKADLTQHWQTIFPVRATRMFIHYSMQSVKGDAEFRMLQDLWKPRIVPILPYILRLLFQLQSYHNPANWTSLPTVVQSFVRVSTVERFWEAGATNKSKDEFIDEHNRALQTVRDFADSVGHIVRYTREYVLLVLASMSGLGSIFFEVDDLANLIMDSIAIYTPEGEISPGVSTHGWKHIINVAVRPMLRNCPDECAPMFMSAFLPKLFETLDKMLEKKWSVYTQSEVNPPPRDEDEMTEEILEENLLRQFTTVVVRLLIDSIGQVGSHAQASKMRVSAHQIKMRKIIFDDINILAPFLRLLNRLASVRDSKCSFNSILILKSCLSETLAKHPDVDRFYTTEVVPNLIMNVLTQRAFKDSFYEGLYAFTVIFLTLSKEYDFFNQFLYDLSRGYNIEELYTSLKQVDNYKDQRVVAAGFIDWMKDIYGDQDESHFSADQEAKTKERREAILARAGQQLLGKNKPESDMLEDPSVEGDVLGGLFDNN</sequence>
<dbReference type="Gene3D" id="1.25.10.10">
    <property type="entry name" value="Leucine-rich Repeat Variant"/>
    <property type="match status" value="1"/>
</dbReference>
<dbReference type="GO" id="GO:0031267">
    <property type="term" value="F:small GTPase binding"/>
    <property type="evidence" value="ECO:0007669"/>
    <property type="project" value="InterPro"/>
</dbReference>
<dbReference type="InterPro" id="IPR016024">
    <property type="entry name" value="ARM-type_fold"/>
</dbReference>
<comment type="similarity">
    <text evidence="1">Belongs to the exportin family.</text>
</comment>
<reference evidence="3 4" key="1">
    <citation type="submission" date="2014-03" db="EMBL/GenBank/DDBJ databases">
        <title>The genome of Kluyveromyces dobzhanskii.</title>
        <authorList>
            <person name="Nystedt B."/>
            <person name="Astrom S."/>
        </authorList>
    </citation>
    <scope>NUCLEOTIDE SEQUENCE [LARGE SCALE GENOMIC DNA]</scope>
    <source>
        <strain evidence="3 4">CBS 2104</strain>
    </source>
</reference>
<protein>
    <submittedName>
        <fullName evidence="3">WGS project CCBQ000000000 data, contig 00058</fullName>
    </submittedName>
</protein>
<dbReference type="AlphaFoldDB" id="A0A0A8LDB5"/>
<dbReference type="GO" id="GO:0006405">
    <property type="term" value="P:RNA export from nucleus"/>
    <property type="evidence" value="ECO:0007669"/>
    <property type="project" value="TreeGrafter"/>
</dbReference>
<keyword evidence="4" id="KW-1185">Reference proteome</keyword>
<evidence type="ECO:0000256" key="1">
    <source>
        <dbReference type="ARBA" id="ARBA00009466"/>
    </source>
</evidence>
<dbReference type="GO" id="GO:0005049">
    <property type="term" value="F:nuclear export signal receptor activity"/>
    <property type="evidence" value="ECO:0007669"/>
    <property type="project" value="InterPro"/>
</dbReference>
<dbReference type="PANTHER" id="PTHR11223:SF3">
    <property type="entry name" value="EXPORTIN-5"/>
    <property type="match status" value="1"/>
</dbReference>
<evidence type="ECO:0000259" key="2">
    <source>
        <dbReference type="PROSITE" id="PS50166"/>
    </source>
</evidence>
<organism evidence="3 4">
    <name type="scientific">Kluyveromyces dobzhanskii CBS 2104</name>
    <dbReference type="NCBI Taxonomy" id="1427455"/>
    <lineage>
        <taxon>Eukaryota</taxon>
        <taxon>Fungi</taxon>
        <taxon>Dikarya</taxon>
        <taxon>Ascomycota</taxon>
        <taxon>Saccharomycotina</taxon>
        <taxon>Saccharomycetes</taxon>
        <taxon>Saccharomycetales</taxon>
        <taxon>Saccharomycetaceae</taxon>
        <taxon>Kluyveromyces</taxon>
    </lineage>
</organism>
<comment type="caution">
    <text evidence="3">The sequence shown here is derived from an EMBL/GenBank/DDBJ whole genome shotgun (WGS) entry which is preliminary data.</text>
</comment>
<evidence type="ECO:0000313" key="4">
    <source>
        <dbReference type="Proteomes" id="UP000031516"/>
    </source>
</evidence>
<dbReference type="PROSITE" id="PS50166">
    <property type="entry name" value="IMPORTIN_B_NT"/>
    <property type="match status" value="1"/>
</dbReference>